<dbReference type="AlphaFoldDB" id="A0YAC0"/>
<keyword evidence="6" id="KW-1185">Reference proteome</keyword>
<dbReference type="Gene3D" id="3.30.43.10">
    <property type="entry name" value="Uridine Diphospho-n-acetylenolpyruvylglucosamine Reductase, domain 2"/>
    <property type="match status" value="1"/>
</dbReference>
<dbReference type="Pfam" id="PF01565">
    <property type="entry name" value="FAD_binding_4"/>
    <property type="match status" value="1"/>
</dbReference>
<dbReference type="PROSITE" id="PS51318">
    <property type="entry name" value="TAT"/>
    <property type="match status" value="1"/>
</dbReference>
<dbReference type="OrthoDB" id="9800184at2"/>
<dbReference type="PIRSF" id="PIRSF000136">
    <property type="entry name" value="LGO_GLO"/>
    <property type="match status" value="1"/>
</dbReference>
<dbReference type="EMBL" id="AAVT01000001">
    <property type="protein sequence ID" value="EAW33074.1"/>
    <property type="molecule type" value="Genomic_DNA"/>
</dbReference>
<dbReference type="InterPro" id="IPR010031">
    <property type="entry name" value="FAD_lactone_oxidase-like"/>
</dbReference>
<dbReference type="NCBIfam" id="TIGR01679">
    <property type="entry name" value="bact_FAD_ox"/>
    <property type="match status" value="1"/>
</dbReference>
<evidence type="ECO:0000256" key="3">
    <source>
        <dbReference type="SAM" id="SignalP"/>
    </source>
</evidence>
<dbReference type="GO" id="GO:0003885">
    <property type="term" value="F:D-arabinono-1,4-lactone oxidase activity"/>
    <property type="evidence" value="ECO:0007669"/>
    <property type="project" value="InterPro"/>
</dbReference>
<accession>A0YAC0</accession>
<sequence>MKKVSRRQFLATSAVAAMYGYSGYALANNGKTRTEPSSSLPWSNWSGNVVGYPQGRISPNSDDELAKYLKSTSGSIRPVGSGHSFAPLVPTTGNIIVADQFNGLIGHDSEKMTATFGAGTRLSDMGAALQQVGQAFFNLPDIDRQTLAGATATATHGTGINFQCLSGYITHVRLISPQGEQIDIDETSDPALFNAARVSLGALGVITQITLKNRSPYRLKQRSWVENTNHVLDNFDQHAASHRHFEILPLTHSDYSFVVSTDETDEPINNPPPSLEEEAAMGAAMRSWMEIPPEDRPPLINGLAEQIQPSEKIDESYKVLTNIRNNRFNEMEYAVPLEAGADCLREILNTIRDKKIDVVFPLEYRYVSRDDTLLSMSSGHEDHAAISVHRVASEDYRPYFDLIEPIFWKYGGRPHWGKIHTLGAPELAKLYPRFNDFKSIRKQLDPRGRMLNDHLRTLFGES</sequence>
<dbReference type="Gene3D" id="1.10.45.10">
    <property type="entry name" value="Vanillyl-alcohol Oxidase, Chain A, domain 4"/>
    <property type="match status" value="1"/>
</dbReference>
<dbReference type="GO" id="GO:0016020">
    <property type="term" value="C:membrane"/>
    <property type="evidence" value="ECO:0007669"/>
    <property type="project" value="InterPro"/>
</dbReference>
<dbReference type="InterPro" id="IPR016166">
    <property type="entry name" value="FAD-bd_PCMH"/>
</dbReference>
<dbReference type="STRING" id="247633.GP2143_17501"/>
<feature type="signal peptide" evidence="3">
    <location>
        <begin position="1"/>
        <end position="27"/>
    </location>
</feature>
<evidence type="ECO:0000256" key="2">
    <source>
        <dbReference type="ARBA" id="ARBA00023002"/>
    </source>
</evidence>
<proteinExistence type="predicted"/>
<dbReference type="InterPro" id="IPR006094">
    <property type="entry name" value="Oxid_FAD_bind_N"/>
</dbReference>
<keyword evidence="3" id="KW-0732">Signal</keyword>
<keyword evidence="1" id="KW-0274">FAD</keyword>
<dbReference type="InterPro" id="IPR016167">
    <property type="entry name" value="FAD-bd_PCMH_sub1"/>
</dbReference>
<dbReference type="SUPFAM" id="SSF56176">
    <property type="entry name" value="FAD-binding/transporter-associated domain-like"/>
    <property type="match status" value="1"/>
</dbReference>
<dbReference type="InterPro" id="IPR016171">
    <property type="entry name" value="Vanillyl_alc_oxidase_C-sub2"/>
</dbReference>
<feature type="chain" id="PRO_5002630632" evidence="3">
    <location>
        <begin position="28"/>
        <end position="462"/>
    </location>
</feature>
<organism evidence="5 6">
    <name type="scientific">marine gamma proteobacterium HTCC2143</name>
    <dbReference type="NCBI Taxonomy" id="247633"/>
    <lineage>
        <taxon>Bacteria</taxon>
        <taxon>Pseudomonadati</taxon>
        <taxon>Pseudomonadota</taxon>
        <taxon>Gammaproteobacteria</taxon>
        <taxon>Cellvibrionales</taxon>
        <taxon>Spongiibacteraceae</taxon>
        <taxon>BD1-7 clade</taxon>
    </lineage>
</organism>
<evidence type="ECO:0000259" key="4">
    <source>
        <dbReference type="PROSITE" id="PS51387"/>
    </source>
</evidence>
<name>A0YAC0_9GAMM</name>
<evidence type="ECO:0000313" key="5">
    <source>
        <dbReference type="EMBL" id="EAW33074.1"/>
    </source>
</evidence>
<evidence type="ECO:0000313" key="6">
    <source>
        <dbReference type="Proteomes" id="UP000004931"/>
    </source>
</evidence>
<gene>
    <name evidence="5" type="ORF">GP2143_17501</name>
</gene>
<feature type="domain" description="FAD-binding PCMH-type" evidence="4">
    <location>
        <begin position="49"/>
        <end position="216"/>
    </location>
</feature>
<dbReference type="GO" id="GO:0071949">
    <property type="term" value="F:FAD binding"/>
    <property type="evidence" value="ECO:0007669"/>
    <property type="project" value="InterPro"/>
</dbReference>
<dbReference type="InterPro" id="IPR036318">
    <property type="entry name" value="FAD-bd_PCMH-like_sf"/>
</dbReference>
<dbReference type="eggNOG" id="COG0277">
    <property type="taxonomic scope" value="Bacteria"/>
</dbReference>
<keyword evidence="1" id="KW-0285">Flavoprotein</keyword>
<dbReference type="PANTHER" id="PTHR43762:SF1">
    <property type="entry name" value="D-ARABINONO-1,4-LACTONE OXIDASE"/>
    <property type="match status" value="1"/>
</dbReference>
<keyword evidence="2" id="KW-0560">Oxidoreductase</keyword>
<evidence type="ECO:0000256" key="1">
    <source>
        <dbReference type="ARBA" id="ARBA00022827"/>
    </source>
</evidence>
<dbReference type="InterPro" id="IPR007173">
    <property type="entry name" value="ALO_C"/>
</dbReference>
<dbReference type="PANTHER" id="PTHR43762">
    <property type="entry name" value="L-GULONOLACTONE OXIDASE"/>
    <property type="match status" value="1"/>
</dbReference>
<dbReference type="Pfam" id="PF04030">
    <property type="entry name" value="ALO"/>
    <property type="match status" value="1"/>
</dbReference>
<protein>
    <submittedName>
        <fullName evidence="5">Probable oxidoreductase</fullName>
    </submittedName>
</protein>
<dbReference type="PROSITE" id="PS51387">
    <property type="entry name" value="FAD_PCMH"/>
    <property type="match status" value="1"/>
</dbReference>
<dbReference type="Proteomes" id="UP000004931">
    <property type="component" value="Unassembled WGS sequence"/>
</dbReference>
<dbReference type="InterPro" id="IPR016169">
    <property type="entry name" value="FAD-bd_PCMH_sub2"/>
</dbReference>
<comment type="caution">
    <text evidence="5">The sequence shown here is derived from an EMBL/GenBank/DDBJ whole genome shotgun (WGS) entry which is preliminary data.</text>
</comment>
<dbReference type="InterPro" id="IPR006311">
    <property type="entry name" value="TAT_signal"/>
</dbReference>
<dbReference type="Gene3D" id="3.30.465.10">
    <property type="match status" value="1"/>
</dbReference>
<dbReference type="Gene3D" id="3.30.70.2520">
    <property type="match status" value="1"/>
</dbReference>
<reference evidence="5 6" key="1">
    <citation type="journal article" date="2010" name="J. Bacteriol.">
        <title>Genome sequence of the oligotrophic marine Gammaproteobacterium HTCC2143, isolated from the Oregon Coast.</title>
        <authorList>
            <person name="Oh H.M."/>
            <person name="Kang I."/>
            <person name="Ferriera S."/>
            <person name="Giovannoni S.J."/>
            <person name="Cho J.C."/>
        </authorList>
    </citation>
    <scope>NUCLEOTIDE SEQUENCE [LARGE SCALE GENOMIC DNA]</scope>
    <source>
        <strain evidence="5 6">HTCC2143</strain>
    </source>
</reference>